<sequence>MMTVQLNMLWRTITAILLLCVFITSCSKEELLTEGTDTDANPHFTWDITVELEQPNNWSVTAFSEKVAITNIAEGKQYLLTWKGGLSTGKKSEAILKTIVRGEQTKTTELDILEVKDSGNNIYELFLRGGGRKGEIVFTK</sequence>
<reference evidence="1 2" key="1">
    <citation type="submission" date="2020-03" db="EMBL/GenBank/DDBJ databases">
        <title>Genomic analysis of Bacteroides faecium CBA7301.</title>
        <authorList>
            <person name="Kim J."/>
            <person name="Roh S.W."/>
        </authorList>
    </citation>
    <scope>NUCLEOTIDE SEQUENCE [LARGE SCALE GENOMIC DNA]</scope>
    <source>
        <strain evidence="1 2">CBA7301</strain>
    </source>
</reference>
<dbReference type="KEGG" id="bfc:BacF7301_10715"/>
<organism evidence="1 2">
    <name type="scientific">Bacteroides faecium</name>
    <dbReference type="NCBI Taxonomy" id="2715212"/>
    <lineage>
        <taxon>Bacteria</taxon>
        <taxon>Pseudomonadati</taxon>
        <taxon>Bacteroidota</taxon>
        <taxon>Bacteroidia</taxon>
        <taxon>Bacteroidales</taxon>
        <taxon>Bacteroidaceae</taxon>
        <taxon>Bacteroides</taxon>
    </lineage>
</organism>
<name>A0A6H0KN32_9BACE</name>
<evidence type="ECO:0000313" key="2">
    <source>
        <dbReference type="Proteomes" id="UP000501780"/>
    </source>
</evidence>
<evidence type="ECO:0000313" key="1">
    <source>
        <dbReference type="EMBL" id="QIU94583.1"/>
    </source>
</evidence>
<dbReference type="RefSeq" id="WP_167962636.1">
    <property type="nucleotide sequence ID" value="NZ_CP050831.1"/>
</dbReference>
<dbReference type="AlphaFoldDB" id="A0A6H0KN32"/>
<protein>
    <submittedName>
        <fullName evidence="1">Uncharacterized protein</fullName>
    </submittedName>
</protein>
<accession>A0A6H0KN32</accession>
<gene>
    <name evidence="1" type="ORF">BacF7301_10715</name>
</gene>
<dbReference type="Proteomes" id="UP000501780">
    <property type="component" value="Chromosome"/>
</dbReference>
<dbReference type="EMBL" id="CP050831">
    <property type="protein sequence ID" value="QIU94583.1"/>
    <property type="molecule type" value="Genomic_DNA"/>
</dbReference>
<proteinExistence type="predicted"/>
<keyword evidence="2" id="KW-1185">Reference proteome</keyword>